<gene>
    <name evidence="13 17" type="primary">lexA</name>
    <name evidence="17" type="ORF">FIV42_25800</name>
</gene>
<evidence type="ECO:0000256" key="3">
    <source>
        <dbReference type="ARBA" id="ARBA00022491"/>
    </source>
</evidence>
<protein>
    <recommendedName>
        <fullName evidence="13">LexA repressor</fullName>
        <ecNumber evidence="13">3.4.21.88</ecNumber>
    </recommendedName>
</protein>
<dbReference type="OrthoDB" id="9802364at2"/>
<dbReference type="GO" id="GO:0006508">
    <property type="term" value="P:proteolysis"/>
    <property type="evidence" value="ECO:0007669"/>
    <property type="project" value="InterPro"/>
</dbReference>
<evidence type="ECO:0000256" key="12">
    <source>
        <dbReference type="ARBA" id="ARBA00023236"/>
    </source>
</evidence>
<dbReference type="PANTHER" id="PTHR33516:SF2">
    <property type="entry name" value="LEXA REPRESSOR-RELATED"/>
    <property type="match status" value="1"/>
</dbReference>
<feature type="domain" description="Peptidase S24/S26A/S26B/S26C" evidence="15">
    <location>
        <begin position="103"/>
        <end position="221"/>
    </location>
</feature>
<keyword evidence="5 13" id="KW-0227">DNA damage</keyword>
<keyword evidence="11 13" id="KW-0234">DNA repair</keyword>
<accession>A0A5B8YCG5</accession>
<name>A0A4Y6Q0M1_PERCE</name>
<evidence type="ECO:0000256" key="4">
    <source>
        <dbReference type="ARBA" id="ARBA00022705"/>
    </source>
</evidence>
<keyword evidence="9 13" id="KW-0238">DNA-binding</keyword>
<keyword evidence="6 13" id="KW-0378">Hydrolase</keyword>
<comment type="subunit">
    <text evidence="2 13">Homodimer.</text>
</comment>
<dbReference type="InterPro" id="IPR036388">
    <property type="entry name" value="WH-like_DNA-bd_sf"/>
</dbReference>
<dbReference type="SUPFAM" id="SSF46785">
    <property type="entry name" value="Winged helix' DNA-binding domain"/>
    <property type="match status" value="1"/>
</dbReference>
<dbReference type="NCBIfam" id="TIGR00498">
    <property type="entry name" value="lexA"/>
    <property type="match status" value="1"/>
</dbReference>
<evidence type="ECO:0000256" key="2">
    <source>
        <dbReference type="ARBA" id="ARBA00011738"/>
    </source>
</evidence>
<evidence type="ECO:0000256" key="6">
    <source>
        <dbReference type="ARBA" id="ARBA00022801"/>
    </source>
</evidence>
<dbReference type="HAMAP" id="MF_00015">
    <property type="entry name" value="LexA"/>
    <property type="match status" value="1"/>
</dbReference>
<keyword evidence="12 13" id="KW-0742">SOS response</keyword>
<dbReference type="InterPro" id="IPR006197">
    <property type="entry name" value="Peptidase_S24_LexA"/>
</dbReference>
<comment type="catalytic activity">
    <reaction evidence="13">
        <text>Hydrolysis of Ala-|-Gly bond in repressor LexA.</text>
        <dbReference type="EC" id="3.4.21.88"/>
    </reaction>
</comment>
<dbReference type="RefSeq" id="WP_141200480.1">
    <property type="nucleotide sequence ID" value="NZ_CP041186.1"/>
</dbReference>
<evidence type="ECO:0000313" key="17">
    <source>
        <dbReference type="EMBL" id="QDG54030.1"/>
    </source>
</evidence>
<feature type="active site" description="For autocatalytic cleavage activity" evidence="13">
    <location>
        <position position="146"/>
    </location>
</feature>
<dbReference type="InterPro" id="IPR036286">
    <property type="entry name" value="LexA/Signal_pep-like_sf"/>
</dbReference>
<dbReference type="Gene3D" id="1.10.10.10">
    <property type="entry name" value="Winged helix-like DNA-binding domain superfamily/Winged helix DNA-binding domain"/>
    <property type="match status" value="1"/>
</dbReference>
<comment type="function">
    <text evidence="13">Represses a number of genes involved in the response to DNA damage (SOS response), including recA and lexA. In the presence of single-stranded DNA, RecA interacts with LexA causing an autocatalytic cleavage which disrupts the DNA-binding part of LexA, leading to derepression of the SOS regulon and eventually DNA repair.</text>
</comment>
<keyword evidence="18" id="KW-1185">Reference proteome</keyword>
<dbReference type="InterPro" id="IPR050077">
    <property type="entry name" value="LexA_repressor"/>
</dbReference>
<dbReference type="Gene3D" id="2.10.109.10">
    <property type="entry name" value="Umud Fragment, subunit A"/>
    <property type="match status" value="1"/>
</dbReference>
<dbReference type="EMBL" id="CP041186">
    <property type="protein sequence ID" value="QDG54030.1"/>
    <property type="molecule type" value="Genomic_DNA"/>
</dbReference>
<dbReference type="SUPFAM" id="SSF51306">
    <property type="entry name" value="LexA/Signal peptidase"/>
    <property type="match status" value="1"/>
</dbReference>
<dbReference type="InterPro" id="IPR006199">
    <property type="entry name" value="LexA_DNA-bd_dom"/>
</dbReference>
<feature type="DNA-binding region" description="H-T-H motif" evidence="13">
    <location>
        <begin position="32"/>
        <end position="52"/>
    </location>
</feature>
<evidence type="ECO:0000256" key="5">
    <source>
        <dbReference type="ARBA" id="ARBA00022763"/>
    </source>
</evidence>
<evidence type="ECO:0000256" key="11">
    <source>
        <dbReference type="ARBA" id="ARBA00023204"/>
    </source>
</evidence>
<keyword evidence="3 13" id="KW-0678">Repressor</keyword>
<evidence type="ECO:0000256" key="13">
    <source>
        <dbReference type="HAMAP-Rule" id="MF_00015"/>
    </source>
</evidence>
<proteinExistence type="inferred from homology"/>
<evidence type="ECO:0000313" key="18">
    <source>
        <dbReference type="Proteomes" id="UP000315995"/>
    </source>
</evidence>
<keyword evidence="10 13" id="KW-0804">Transcription</keyword>
<sequence length="227" mass="24934">MAEELDKLTKRQTAVLDFIIDCIDTEGYPPTIREIGDHLGIKSTNGVNDHLKAIERKGYLEREDGKSRALKPLFNPDGSAYGREAVSSTDDTSVYDQQVRNVPVVGRIAAGMPAQAIENTEEFLAVGESLLGRGGDIFGLRVTGESMIEDGIHDGDYIFVERKQTARNGEIVAAMVDGEATVKRFYKEGSRIRLQPANSTMEPIYVRADEGRDTGILGKVVGVFRKL</sequence>
<dbReference type="InterPro" id="IPR015927">
    <property type="entry name" value="Peptidase_S24_S26A/B/C"/>
</dbReference>
<dbReference type="EC" id="3.4.21.88" evidence="13"/>
<dbReference type="FunFam" id="2.10.109.10:FF:000001">
    <property type="entry name" value="LexA repressor"/>
    <property type="match status" value="1"/>
</dbReference>
<accession>A0A4Y6Q0M1</accession>
<dbReference type="GO" id="GO:0004252">
    <property type="term" value="F:serine-type endopeptidase activity"/>
    <property type="evidence" value="ECO:0007669"/>
    <property type="project" value="UniProtKB-UniRule"/>
</dbReference>
<keyword evidence="8 13" id="KW-0805">Transcription regulation</keyword>
<organism evidence="17 18">
    <name type="scientific">Persicimonas caeni</name>
    <dbReference type="NCBI Taxonomy" id="2292766"/>
    <lineage>
        <taxon>Bacteria</taxon>
        <taxon>Deltaproteobacteria</taxon>
        <taxon>Bradymonadales</taxon>
        <taxon>Bradymonadaceae</taxon>
        <taxon>Persicimonas</taxon>
    </lineage>
</organism>
<dbReference type="GO" id="GO:0045892">
    <property type="term" value="P:negative regulation of DNA-templated transcription"/>
    <property type="evidence" value="ECO:0007669"/>
    <property type="project" value="UniProtKB-UniRule"/>
</dbReference>
<dbReference type="PANTHER" id="PTHR33516">
    <property type="entry name" value="LEXA REPRESSOR"/>
    <property type="match status" value="1"/>
</dbReference>
<feature type="active site" description="For autocatalytic cleavage activity" evidence="13">
    <location>
        <position position="183"/>
    </location>
</feature>
<feature type="site" description="Cleavage; by autolysis" evidence="13">
    <location>
        <begin position="110"/>
        <end position="111"/>
    </location>
</feature>
<evidence type="ECO:0000256" key="1">
    <source>
        <dbReference type="ARBA" id="ARBA00007484"/>
    </source>
</evidence>
<evidence type="ECO:0000256" key="8">
    <source>
        <dbReference type="ARBA" id="ARBA00023015"/>
    </source>
</evidence>
<dbReference type="GO" id="GO:0009432">
    <property type="term" value="P:SOS response"/>
    <property type="evidence" value="ECO:0007669"/>
    <property type="project" value="UniProtKB-UniRule"/>
</dbReference>
<dbReference type="Proteomes" id="UP000315995">
    <property type="component" value="Chromosome"/>
</dbReference>
<evidence type="ECO:0000256" key="14">
    <source>
        <dbReference type="RuleBase" id="RU003991"/>
    </source>
</evidence>
<evidence type="ECO:0000259" key="16">
    <source>
        <dbReference type="Pfam" id="PF01726"/>
    </source>
</evidence>
<reference evidence="17 18" key="1">
    <citation type="submission" date="2019-06" db="EMBL/GenBank/DDBJ databases">
        <title>Persicimonas caeni gen. nov., sp. nov., a predatory bacterium isolated from solar saltern.</title>
        <authorList>
            <person name="Wang S."/>
        </authorList>
    </citation>
    <scope>NUCLEOTIDE SEQUENCE [LARGE SCALE GENOMIC DNA]</scope>
    <source>
        <strain evidence="17 18">YN101</strain>
    </source>
</reference>
<dbReference type="GO" id="GO:0003677">
    <property type="term" value="F:DNA binding"/>
    <property type="evidence" value="ECO:0007669"/>
    <property type="project" value="UniProtKB-UniRule"/>
</dbReference>
<dbReference type="GO" id="GO:0006281">
    <property type="term" value="P:DNA repair"/>
    <property type="evidence" value="ECO:0007669"/>
    <property type="project" value="UniProtKB-UniRule"/>
</dbReference>
<keyword evidence="7 13" id="KW-0068">Autocatalytic cleavage</keyword>
<evidence type="ECO:0000256" key="10">
    <source>
        <dbReference type="ARBA" id="ARBA00023163"/>
    </source>
</evidence>
<dbReference type="Pfam" id="PF01726">
    <property type="entry name" value="LexA_DNA_bind"/>
    <property type="match status" value="1"/>
</dbReference>
<dbReference type="InterPro" id="IPR039418">
    <property type="entry name" value="LexA-like"/>
</dbReference>
<dbReference type="AlphaFoldDB" id="A0A4Y6Q0M1"/>
<dbReference type="InterPro" id="IPR036390">
    <property type="entry name" value="WH_DNA-bd_sf"/>
</dbReference>
<evidence type="ECO:0000256" key="7">
    <source>
        <dbReference type="ARBA" id="ARBA00022813"/>
    </source>
</evidence>
<dbReference type="GO" id="GO:0006260">
    <property type="term" value="P:DNA replication"/>
    <property type="evidence" value="ECO:0007669"/>
    <property type="project" value="UniProtKB-UniRule"/>
</dbReference>
<feature type="domain" description="LexA repressor DNA-binding" evidence="16">
    <location>
        <begin position="7"/>
        <end position="69"/>
    </location>
</feature>
<evidence type="ECO:0000259" key="15">
    <source>
        <dbReference type="Pfam" id="PF00717"/>
    </source>
</evidence>
<evidence type="ECO:0000256" key="9">
    <source>
        <dbReference type="ARBA" id="ARBA00023125"/>
    </source>
</evidence>
<dbReference type="FunFam" id="1.10.10.10:FF:000009">
    <property type="entry name" value="LexA repressor"/>
    <property type="match status" value="1"/>
</dbReference>
<keyword evidence="4 13" id="KW-0235">DNA replication</keyword>
<dbReference type="PRINTS" id="PR00726">
    <property type="entry name" value="LEXASERPTASE"/>
</dbReference>
<dbReference type="Pfam" id="PF00717">
    <property type="entry name" value="Peptidase_S24"/>
    <property type="match status" value="1"/>
</dbReference>
<dbReference type="CDD" id="cd06529">
    <property type="entry name" value="S24_LexA-like"/>
    <property type="match status" value="1"/>
</dbReference>
<dbReference type="InterPro" id="IPR006200">
    <property type="entry name" value="LexA"/>
</dbReference>
<comment type="similarity">
    <text evidence="1 13 14">Belongs to the peptidase S24 family.</text>
</comment>